<dbReference type="Gene3D" id="3.40.50.720">
    <property type="entry name" value="NAD(P)-binding Rossmann-like Domain"/>
    <property type="match status" value="1"/>
</dbReference>
<dbReference type="Proteomes" id="UP000188929">
    <property type="component" value="Unassembled WGS sequence"/>
</dbReference>
<evidence type="ECO:0000256" key="2">
    <source>
        <dbReference type="ARBA" id="ARBA00023002"/>
    </source>
</evidence>
<dbReference type="OrthoDB" id="9805663at2"/>
<keyword evidence="5" id="KW-1185">Reference proteome</keyword>
<comment type="caution">
    <text evidence="4">The sequence shown here is derived from an EMBL/GenBank/DDBJ whole genome shotgun (WGS) entry which is preliminary data.</text>
</comment>
<dbReference type="InterPro" id="IPR013154">
    <property type="entry name" value="ADH-like_N"/>
</dbReference>
<dbReference type="InterPro" id="IPR011032">
    <property type="entry name" value="GroES-like_sf"/>
</dbReference>
<name>A0A1V2I742_9ACTN</name>
<evidence type="ECO:0000313" key="4">
    <source>
        <dbReference type="EMBL" id="ONH26978.1"/>
    </source>
</evidence>
<protein>
    <submittedName>
        <fullName evidence="4">Alcohol dehydrogenase</fullName>
    </submittedName>
</protein>
<feature type="domain" description="Enoyl reductase (ER)" evidence="3">
    <location>
        <begin position="10"/>
        <end position="319"/>
    </location>
</feature>
<dbReference type="GO" id="GO:0070402">
    <property type="term" value="F:NADPH binding"/>
    <property type="evidence" value="ECO:0007669"/>
    <property type="project" value="TreeGrafter"/>
</dbReference>
<dbReference type="STRING" id="1834516.BL253_23295"/>
<dbReference type="GO" id="GO:0003960">
    <property type="term" value="F:quinone reductase (NADPH) activity"/>
    <property type="evidence" value="ECO:0007669"/>
    <property type="project" value="TreeGrafter"/>
</dbReference>
<keyword evidence="2" id="KW-0560">Oxidoreductase</keyword>
<dbReference type="PANTHER" id="PTHR48106:SF13">
    <property type="entry name" value="QUINONE OXIDOREDUCTASE-RELATED"/>
    <property type="match status" value="1"/>
</dbReference>
<dbReference type="PANTHER" id="PTHR48106">
    <property type="entry name" value="QUINONE OXIDOREDUCTASE PIG3-RELATED"/>
    <property type="match status" value="1"/>
</dbReference>
<evidence type="ECO:0000313" key="5">
    <source>
        <dbReference type="Proteomes" id="UP000188929"/>
    </source>
</evidence>
<keyword evidence="1" id="KW-0521">NADP</keyword>
<dbReference type="EMBL" id="MOMC01000048">
    <property type="protein sequence ID" value="ONH26978.1"/>
    <property type="molecule type" value="Genomic_DNA"/>
</dbReference>
<dbReference type="InterPro" id="IPR036291">
    <property type="entry name" value="NAD(P)-bd_dom_sf"/>
</dbReference>
<dbReference type="Gene3D" id="3.90.180.10">
    <property type="entry name" value="Medium-chain alcohol dehydrogenases, catalytic domain"/>
    <property type="match status" value="1"/>
</dbReference>
<dbReference type="SUPFAM" id="SSF51735">
    <property type="entry name" value="NAD(P)-binding Rossmann-fold domains"/>
    <property type="match status" value="1"/>
</dbReference>
<reference evidence="5" key="1">
    <citation type="submission" date="2016-10" db="EMBL/GenBank/DDBJ databases">
        <title>Frankia sp. NRRL B-16386 Genome sequencing.</title>
        <authorList>
            <person name="Ghodhbane-Gtari F."/>
            <person name="Swanson E."/>
            <person name="Gueddou A."/>
            <person name="Hezbri K."/>
            <person name="Ktari K."/>
            <person name="Nouioui I."/>
            <person name="Morris K."/>
            <person name="Simpson S."/>
            <person name="Abebe-Akele F."/>
            <person name="Thomas K."/>
            <person name="Gtari M."/>
            <person name="Tisa L.S."/>
        </authorList>
    </citation>
    <scope>NUCLEOTIDE SEQUENCE [LARGE SCALE GENOMIC DNA]</scope>
    <source>
        <strain evidence="5">NRRL B-16386</strain>
    </source>
</reference>
<dbReference type="RefSeq" id="WP_076819302.1">
    <property type="nucleotide sequence ID" value="NZ_MOMC01000048.1"/>
</dbReference>
<dbReference type="SMART" id="SM00829">
    <property type="entry name" value="PKS_ER"/>
    <property type="match status" value="1"/>
</dbReference>
<dbReference type="SUPFAM" id="SSF50129">
    <property type="entry name" value="GroES-like"/>
    <property type="match status" value="1"/>
</dbReference>
<dbReference type="Pfam" id="PF13602">
    <property type="entry name" value="ADH_zinc_N_2"/>
    <property type="match status" value="1"/>
</dbReference>
<proteinExistence type="predicted"/>
<dbReference type="AlphaFoldDB" id="A0A1V2I742"/>
<dbReference type="InterPro" id="IPR020843">
    <property type="entry name" value="ER"/>
</dbReference>
<dbReference type="GO" id="GO:0035925">
    <property type="term" value="F:mRNA 3'-UTR AU-rich region binding"/>
    <property type="evidence" value="ECO:0007669"/>
    <property type="project" value="TreeGrafter"/>
</dbReference>
<gene>
    <name evidence="4" type="ORF">BL253_23295</name>
</gene>
<evidence type="ECO:0000259" key="3">
    <source>
        <dbReference type="SMART" id="SM00829"/>
    </source>
</evidence>
<dbReference type="Pfam" id="PF08240">
    <property type="entry name" value="ADH_N"/>
    <property type="match status" value="1"/>
</dbReference>
<organism evidence="4 5">
    <name type="scientific">Pseudofrankia asymbiotica</name>
    <dbReference type="NCBI Taxonomy" id="1834516"/>
    <lineage>
        <taxon>Bacteria</taxon>
        <taxon>Bacillati</taxon>
        <taxon>Actinomycetota</taxon>
        <taxon>Actinomycetes</taxon>
        <taxon>Frankiales</taxon>
        <taxon>Frankiaceae</taxon>
        <taxon>Pseudofrankia</taxon>
    </lineage>
</organism>
<sequence length="321" mass="32035">MRAIVADRAGGPDVLCPVTLPDPEPATGQVRVAVEAAAITFIDTLIRAGSPIGPPAAFPAVLGNGVGGVVDRVGPDVDPAWLGSRIVTTTGGAGGYASLALARVADLHRVPRELTVPEATALLADGRTAVGLHRAASIQPGEVAVVTAAAGGVGGILVQLAKASGARVIALAGSTSKLDHARGLGADATVSYRDEDWAAGLDAAAPGGVDVVFDGIGADITAVLFPRVRPDGRYLSHGAAGGSWGLIDAEAASKRGVTTIPLAAIGATADDLFTLTERALDLAAGGAIRTTIRQTFPLEDAAAAHAAIDTRSTIGKTLLLP</sequence>
<dbReference type="GO" id="GO:0005829">
    <property type="term" value="C:cytosol"/>
    <property type="evidence" value="ECO:0007669"/>
    <property type="project" value="TreeGrafter"/>
</dbReference>
<evidence type="ECO:0000256" key="1">
    <source>
        <dbReference type="ARBA" id="ARBA00022857"/>
    </source>
</evidence>
<accession>A0A1V2I742</accession>